<evidence type="ECO:0000256" key="2">
    <source>
        <dbReference type="ARBA" id="ARBA00022475"/>
    </source>
</evidence>
<keyword evidence="4 7" id="KW-0812">Transmembrane</keyword>
<sequence length="448" mass="47268">MSGGDDRRGGSAEGGPVGEIALPGLFILAALLLVLASKFWLGIGLTVVGVLTGLIFTDVPVWDIVTRLQFSESVSHTLLAIPMFVFMGQALTKSGVVERLFTGLTPWLARFPGKLLQSNVLACTMISATTGSTVATCATVGSTAVPELRRRGYAPGPVVGSIGGASLGMLIPPSLYFILFGLMTGTSISRLYIAGLLPALLIQLLFMTFIGSIALARPGLVPAEREPVTPRALLASIPSMGPVVLLAAAVLGSIYFGIATVTEAAAVGVIGALALMVAFRTFTISALNEALRETIRITGMIMLVFMGATVIANFIGYLQIPAHLATAIEAADLAPVVVLAAIVVLYLFLGTFLEGLSMMLLTLPIVFPIVTNLGYDPIWFAVVLAILIEISQLTPPLGFNLYVLEGATGLPIETVMRWQVPFVGLMLLAIVILFVFPQIATWLPEVMR</sequence>
<feature type="transmembrane region" description="Helical" evidence="7">
    <location>
        <begin position="237"/>
        <end position="258"/>
    </location>
</feature>
<keyword evidence="6 7" id="KW-0472">Membrane</keyword>
<dbReference type="GO" id="GO:0022857">
    <property type="term" value="F:transmembrane transporter activity"/>
    <property type="evidence" value="ECO:0007669"/>
    <property type="project" value="TreeGrafter"/>
</dbReference>
<organism evidence="9 10">
    <name type="scientific">Egibacter rhizosphaerae</name>
    <dbReference type="NCBI Taxonomy" id="1670831"/>
    <lineage>
        <taxon>Bacteria</taxon>
        <taxon>Bacillati</taxon>
        <taxon>Actinomycetota</taxon>
        <taxon>Nitriliruptoria</taxon>
        <taxon>Egibacterales</taxon>
        <taxon>Egibacteraceae</taxon>
        <taxon>Egibacter</taxon>
    </lineage>
</organism>
<dbReference type="EMBL" id="CP036402">
    <property type="protein sequence ID" value="QBI20426.1"/>
    <property type="molecule type" value="Genomic_DNA"/>
</dbReference>
<keyword evidence="5 7" id="KW-1133">Transmembrane helix</keyword>
<feature type="transmembrane region" description="Helical" evidence="7">
    <location>
        <begin position="378"/>
        <end position="402"/>
    </location>
</feature>
<reference evidence="9 10" key="1">
    <citation type="submission" date="2019-01" db="EMBL/GenBank/DDBJ databases">
        <title>Egibacter rhizosphaerae EGI 80759T.</title>
        <authorList>
            <person name="Chen D.-D."/>
            <person name="Tian Y."/>
            <person name="Jiao J.-Y."/>
            <person name="Zhang X.-T."/>
            <person name="Zhang Y.-G."/>
            <person name="Zhang Y."/>
            <person name="Xiao M."/>
            <person name="Shu W.-S."/>
            <person name="Li W.-J."/>
        </authorList>
    </citation>
    <scope>NUCLEOTIDE SEQUENCE [LARGE SCALE GENOMIC DNA]</scope>
    <source>
        <strain evidence="9 10">EGI 80759</strain>
    </source>
</reference>
<dbReference type="KEGG" id="erz:ER308_13190"/>
<evidence type="ECO:0000256" key="7">
    <source>
        <dbReference type="SAM" id="Phobius"/>
    </source>
</evidence>
<name>A0A411YH39_9ACTN</name>
<dbReference type="OrthoDB" id="9777699at2"/>
<keyword evidence="10" id="KW-1185">Reference proteome</keyword>
<evidence type="ECO:0000256" key="5">
    <source>
        <dbReference type="ARBA" id="ARBA00022989"/>
    </source>
</evidence>
<evidence type="ECO:0000256" key="3">
    <source>
        <dbReference type="ARBA" id="ARBA00022519"/>
    </source>
</evidence>
<evidence type="ECO:0000313" key="10">
    <source>
        <dbReference type="Proteomes" id="UP000291469"/>
    </source>
</evidence>
<feature type="transmembrane region" description="Helical" evidence="7">
    <location>
        <begin position="338"/>
        <end position="366"/>
    </location>
</feature>
<keyword evidence="2" id="KW-1003">Cell membrane</keyword>
<dbReference type="InterPro" id="IPR004681">
    <property type="entry name" value="TRAP_DctM"/>
</dbReference>
<comment type="subcellular location">
    <subcellularLocation>
        <location evidence="1">Cell inner membrane</location>
        <topology evidence="1">Multi-pass membrane protein</topology>
    </subcellularLocation>
</comment>
<dbReference type="Pfam" id="PF06808">
    <property type="entry name" value="DctM"/>
    <property type="match status" value="1"/>
</dbReference>
<feature type="transmembrane region" description="Helical" evidence="7">
    <location>
        <begin position="20"/>
        <end position="36"/>
    </location>
</feature>
<dbReference type="InterPro" id="IPR010656">
    <property type="entry name" value="DctM"/>
</dbReference>
<dbReference type="PANTHER" id="PTHR33362">
    <property type="entry name" value="SIALIC ACID TRAP TRANSPORTER PERMEASE PROTEIN SIAT-RELATED"/>
    <property type="match status" value="1"/>
</dbReference>
<gene>
    <name evidence="9" type="ORF">ER308_13190</name>
</gene>
<evidence type="ECO:0000256" key="4">
    <source>
        <dbReference type="ARBA" id="ARBA00022692"/>
    </source>
</evidence>
<evidence type="ECO:0000256" key="6">
    <source>
        <dbReference type="ARBA" id="ARBA00023136"/>
    </source>
</evidence>
<feature type="transmembrane region" description="Helical" evidence="7">
    <location>
        <begin position="43"/>
        <end position="62"/>
    </location>
</feature>
<feature type="transmembrane region" description="Helical" evidence="7">
    <location>
        <begin position="191"/>
        <end position="216"/>
    </location>
</feature>
<evidence type="ECO:0000313" key="9">
    <source>
        <dbReference type="EMBL" id="QBI20426.1"/>
    </source>
</evidence>
<protein>
    <submittedName>
        <fullName evidence="9">TRAP transporter large permease</fullName>
    </submittedName>
</protein>
<accession>A0A411YH39</accession>
<feature type="transmembrane region" description="Helical" evidence="7">
    <location>
        <begin position="264"/>
        <end position="287"/>
    </location>
</feature>
<dbReference type="PIRSF" id="PIRSF006066">
    <property type="entry name" value="HI0050"/>
    <property type="match status" value="1"/>
</dbReference>
<feature type="transmembrane region" description="Helical" evidence="7">
    <location>
        <begin position="422"/>
        <end position="443"/>
    </location>
</feature>
<dbReference type="PANTHER" id="PTHR33362:SF5">
    <property type="entry name" value="C4-DICARBOXYLATE TRAP TRANSPORTER LARGE PERMEASE PROTEIN DCTM"/>
    <property type="match status" value="1"/>
</dbReference>
<dbReference type="GO" id="GO:0005886">
    <property type="term" value="C:plasma membrane"/>
    <property type="evidence" value="ECO:0007669"/>
    <property type="project" value="UniProtKB-SubCell"/>
</dbReference>
<feature type="domain" description="TRAP C4-dicarboxylate transport system permease DctM subunit" evidence="8">
    <location>
        <begin position="29"/>
        <end position="439"/>
    </location>
</feature>
<feature type="transmembrane region" description="Helical" evidence="7">
    <location>
        <begin position="299"/>
        <end position="318"/>
    </location>
</feature>
<evidence type="ECO:0000256" key="1">
    <source>
        <dbReference type="ARBA" id="ARBA00004429"/>
    </source>
</evidence>
<dbReference type="AlphaFoldDB" id="A0A411YH39"/>
<keyword evidence="3" id="KW-0997">Cell inner membrane</keyword>
<feature type="transmembrane region" description="Helical" evidence="7">
    <location>
        <begin position="158"/>
        <end position="179"/>
    </location>
</feature>
<dbReference type="NCBIfam" id="TIGR00786">
    <property type="entry name" value="dctM"/>
    <property type="match status" value="1"/>
</dbReference>
<dbReference type="Proteomes" id="UP000291469">
    <property type="component" value="Chromosome"/>
</dbReference>
<proteinExistence type="predicted"/>
<evidence type="ECO:0000259" key="8">
    <source>
        <dbReference type="Pfam" id="PF06808"/>
    </source>
</evidence>